<evidence type="ECO:0000313" key="2">
    <source>
        <dbReference type="Proteomes" id="UP000324800"/>
    </source>
</evidence>
<sequence>MTVYTDETFLDAAGLMDFLELFAYIRERDSEPPVEAAPSVPVEEQTLQDLKHLTKQIMTQTVMVKFTLWTYEIVVEKELMKLNLMYKLKIYNADRTAYYVQDGPIVTFSFGAKLGNFMAVRIFSKFKLLVSKVNYDLSWVNHFVVKTYILPSAKQFGGLVPGGGIITKGIEAGSSALDAFNGQGSKQDANDKFNDLMSDPFLRNLLIESLSRIIKLGRGQL</sequence>
<organism evidence="1 2">
    <name type="scientific">Streblomastix strix</name>
    <dbReference type="NCBI Taxonomy" id="222440"/>
    <lineage>
        <taxon>Eukaryota</taxon>
        <taxon>Metamonada</taxon>
        <taxon>Preaxostyla</taxon>
        <taxon>Oxymonadida</taxon>
        <taxon>Streblomastigidae</taxon>
        <taxon>Streblomastix</taxon>
    </lineage>
</organism>
<proteinExistence type="predicted"/>
<evidence type="ECO:0000313" key="1">
    <source>
        <dbReference type="EMBL" id="KAA6383831.1"/>
    </source>
</evidence>
<reference evidence="1 2" key="1">
    <citation type="submission" date="2019-03" db="EMBL/GenBank/DDBJ databases">
        <title>Single cell metagenomics reveals metabolic interactions within the superorganism composed of flagellate Streblomastix strix and complex community of Bacteroidetes bacteria on its surface.</title>
        <authorList>
            <person name="Treitli S.C."/>
            <person name="Kolisko M."/>
            <person name="Husnik F."/>
            <person name="Keeling P."/>
            <person name="Hampl V."/>
        </authorList>
    </citation>
    <scope>NUCLEOTIDE SEQUENCE [LARGE SCALE GENOMIC DNA]</scope>
    <source>
        <strain evidence="1">ST1C</strain>
    </source>
</reference>
<accession>A0A5J4VMP0</accession>
<gene>
    <name evidence="1" type="ORF">EZS28_020639</name>
</gene>
<protein>
    <submittedName>
        <fullName evidence="1">Uncharacterized protein</fullName>
    </submittedName>
</protein>
<dbReference type="AlphaFoldDB" id="A0A5J4VMP0"/>
<dbReference type="Proteomes" id="UP000324800">
    <property type="component" value="Unassembled WGS sequence"/>
</dbReference>
<dbReference type="EMBL" id="SNRW01006048">
    <property type="protein sequence ID" value="KAA6383831.1"/>
    <property type="molecule type" value="Genomic_DNA"/>
</dbReference>
<name>A0A5J4VMP0_9EUKA</name>
<comment type="caution">
    <text evidence="1">The sequence shown here is derived from an EMBL/GenBank/DDBJ whole genome shotgun (WGS) entry which is preliminary data.</text>
</comment>